<dbReference type="InterPro" id="IPR036640">
    <property type="entry name" value="ABC1_TM_sf"/>
</dbReference>
<dbReference type="Proteomes" id="UP000092993">
    <property type="component" value="Unassembled WGS sequence"/>
</dbReference>
<evidence type="ECO:0000256" key="3">
    <source>
        <dbReference type="ARBA" id="ARBA00023136"/>
    </source>
</evidence>
<dbReference type="GO" id="GO:0016020">
    <property type="term" value="C:membrane"/>
    <property type="evidence" value="ECO:0007669"/>
    <property type="project" value="InterPro"/>
</dbReference>
<protein>
    <submittedName>
        <fullName evidence="5">Uncharacterized protein</fullName>
    </submittedName>
</protein>
<name>A0A1C7M855_GRIFR</name>
<organism evidence="5 6">
    <name type="scientific">Grifola frondosa</name>
    <name type="common">Maitake</name>
    <name type="synonym">Polyporus frondosus</name>
    <dbReference type="NCBI Taxonomy" id="5627"/>
    <lineage>
        <taxon>Eukaryota</taxon>
        <taxon>Fungi</taxon>
        <taxon>Dikarya</taxon>
        <taxon>Basidiomycota</taxon>
        <taxon>Agaricomycotina</taxon>
        <taxon>Agaricomycetes</taxon>
        <taxon>Polyporales</taxon>
        <taxon>Grifolaceae</taxon>
        <taxon>Grifola</taxon>
    </lineage>
</organism>
<keyword evidence="1 4" id="KW-0812">Transmembrane</keyword>
<dbReference type="GO" id="GO:0005524">
    <property type="term" value="F:ATP binding"/>
    <property type="evidence" value="ECO:0007669"/>
    <property type="project" value="InterPro"/>
</dbReference>
<dbReference type="OrthoDB" id="6500128at2759"/>
<keyword evidence="3 4" id="KW-0472">Membrane</keyword>
<accession>A0A1C7M855</accession>
<dbReference type="AlphaFoldDB" id="A0A1C7M855"/>
<evidence type="ECO:0000256" key="4">
    <source>
        <dbReference type="SAM" id="Phobius"/>
    </source>
</evidence>
<reference evidence="5 6" key="1">
    <citation type="submission" date="2016-03" db="EMBL/GenBank/DDBJ databases">
        <title>Whole genome sequencing of Grifola frondosa 9006-11.</title>
        <authorList>
            <person name="Min B."/>
            <person name="Park H."/>
            <person name="Kim J.-G."/>
            <person name="Cho H."/>
            <person name="Oh Y.-L."/>
            <person name="Kong W.-S."/>
            <person name="Choi I.-G."/>
        </authorList>
    </citation>
    <scope>NUCLEOTIDE SEQUENCE [LARGE SCALE GENOMIC DNA]</scope>
    <source>
        <strain evidence="5 6">9006-11</strain>
    </source>
</reference>
<keyword evidence="6" id="KW-1185">Reference proteome</keyword>
<evidence type="ECO:0000256" key="1">
    <source>
        <dbReference type="ARBA" id="ARBA00022692"/>
    </source>
</evidence>
<evidence type="ECO:0000313" key="6">
    <source>
        <dbReference type="Proteomes" id="UP000092993"/>
    </source>
</evidence>
<keyword evidence="2 4" id="KW-1133">Transmembrane helix</keyword>
<evidence type="ECO:0000256" key="2">
    <source>
        <dbReference type="ARBA" id="ARBA00022989"/>
    </source>
</evidence>
<feature type="transmembrane region" description="Helical" evidence="4">
    <location>
        <begin position="12"/>
        <end position="36"/>
    </location>
</feature>
<gene>
    <name evidence="5" type="ORF">A0H81_06993</name>
</gene>
<evidence type="ECO:0000313" key="5">
    <source>
        <dbReference type="EMBL" id="OBZ73093.1"/>
    </source>
</evidence>
<dbReference type="EMBL" id="LUGG01000007">
    <property type="protein sequence ID" value="OBZ73093.1"/>
    <property type="molecule type" value="Genomic_DNA"/>
</dbReference>
<sequence>MAMFVQDFWFGARLVLAGHLSTGAVMAIFWACLIAVSNLQMEIPQLLVLAKGKFDMAALIDLAHSEDEAPQYGLLKITQSPTSSFRGIRPANCRGHLECLIRISVSSYGPGPQKHLHVPAASRDILYRPRFGFREINACAATPTDV</sequence>
<dbReference type="Gene3D" id="1.20.1560.10">
    <property type="entry name" value="ABC transporter type 1, transmembrane domain"/>
    <property type="match status" value="1"/>
</dbReference>
<proteinExistence type="predicted"/>
<comment type="caution">
    <text evidence="5">The sequence shown here is derived from an EMBL/GenBank/DDBJ whole genome shotgun (WGS) entry which is preliminary data.</text>
</comment>